<keyword evidence="6 7" id="KW-0472">Membrane</keyword>
<gene>
    <name evidence="9" type="ORF">C7400_12353</name>
</gene>
<evidence type="ECO:0000256" key="5">
    <source>
        <dbReference type="ARBA" id="ARBA00022989"/>
    </source>
</evidence>
<feature type="transmembrane region" description="Helical" evidence="7">
    <location>
        <begin position="140"/>
        <end position="161"/>
    </location>
</feature>
<keyword evidence="10" id="KW-1185">Reference proteome</keyword>
<evidence type="ECO:0000256" key="1">
    <source>
        <dbReference type="ARBA" id="ARBA00004651"/>
    </source>
</evidence>
<name>A0ABX5MG86_9BURK</name>
<dbReference type="InterPro" id="IPR011701">
    <property type="entry name" value="MFS"/>
</dbReference>
<comment type="subcellular location">
    <subcellularLocation>
        <location evidence="1">Cell membrane</location>
        <topology evidence="1">Multi-pass membrane protein</topology>
    </subcellularLocation>
</comment>
<feature type="transmembrane region" description="Helical" evidence="7">
    <location>
        <begin position="318"/>
        <end position="336"/>
    </location>
</feature>
<dbReference type="PANTHER" id="PTHR42718:SF46">
    <property type="entry name" value="BLR6921 PROTEIN"/>
    <property type="match status" value="1"/>
</dbReference>
<reference evidence="9 10" key="1">
    <citation type="submission" date="2018-05" db="EMBL/GenBank/DDBJ databases">
        <title>Genomic Encyclopedia of Type Strains, Phase IV (KMG-V): Genome sequencing to study the core and pangenomes of soil and plant-associated prokaryotes.</title>
        <authorList>
            <person name="Whitman W."/>
        </authorList>
    </citation>
    <scope>NUCLEOTIDE SEQUENCE [LARGE SCALE GENOMIC DNA]</scope>
    <source>
        <strain evidence="9 10">SIr-6563</strain>
    </source>
</reference>
<feature type="transmembrane region" description="Helical" evidence="7">
    <location>
        <begin position="368"/>
        <end position="389"/>
    </location>
</feature>
<feature type="transmembrane region" description="Helical" evidence="7">
    <location>
        <begin position="12"/>
        <end position="33"/>
    </location>
</feature>
<feature type="transmembrane region" description="Helical" evidence="7">
    <location>
        <begin position="241"/>
        <end position="258"/>
    </location>
</feature>
<dbReference type="InterPro" id="IPR036259">
    <property type="entry name" value="MFS_trans_sf"/>
</dbReference>
<evidence type="ECO:0000313" key="9">
    <source>
        <dbReference type="EMBL" id="PXX09581.1"/>
    </source>
</evidence>
<dbReference type="Proteomes" id="UP000247515">
    <property type="component" value="Unassembled WGS sequence"/>
</dbReference>
<accession>A0ABX5MG86</accession>
<feature type="transmembrane region" description="Helical" evidence="7">
    <location>
        <begin position="278"/>
        <end position="298"/>
    </location>
</feature>
<protein>
    <submittedName>
        <fullName evidence="9">MFS transporter</fullName>
    </submittedName>
</protein>
<evidence type="ECO:0000256" key="2">
    <source>
        <dbReference type="ARBA" id="ARBA00022448"/>
    </source>
</evidence>
<keyword evidence="3" id="KW-1003">Cell membrane</keyword>
<proteinExistence type="predicted"/>
<feature type="transmembrane region" description="Helical" evidence="7">
    <location>
        <begin position="167"/>
        <end position="191"/>
    </location>
</feature>
<dbReference type="SUPFAM" id="SSF103473">
    <property type="entry name" value="MFS general substrate transporter"/>
    <property type="match status" value="1"/>
</dbReference>
<evidence type="ECO:0000256" key="3">
    <source>
        <dbReference type="ARBA" id="ARBA00022475"/>
    </source>
</evidence>
<dbReference type="InterPro" id="IPR020846">
    <property type="entry name" value="MFS_dom"/>
</dbReference>
<organism evidence="9 10">
    <name type="scientific">Paraburkholderia tropica</name>
    <dbReference type="NCBI Taxonomy" id="92647"/>
    <lineage>
        <taxon>Bacteria</taxon>
        <taxon>Pseudomonadati</taxon>
        <taxon>Pseudomonadota</taxon>
        <taxon>Betaproteobacteria</taxon>
        <taxon>Burkholderiales</taxon>
        <taxon>Burkholderiaceae</taxon>
        <taxon>Paraburkholderia</taxon>
    </lineage>
</organism>
<dbReference type="PANTHER" id="PTHR42718">
    <property type="entry name" value="MAJOR FACILITATOR SUPERFAMILY MULTIDRUG TRANSPORTER MFSC"/>
    <property type="match status" value="1"/>
</dbReference>
<dbReference type="Pfam" id="PF07690">
    <property type="entry name" value="MFS_1"/>
    <property type="match status" value="1"/>
</dbReference>
<keyword evidence="2" id="KW-0813">Transport</keyword>
<evidence type="ECO:0000259" key="8">
    <source>
        <dbReference type="PROSITE" id="PS50850"/>
    </source>
</evidence>
<evidence type="ECO:0000256" key="7">
    <source>
        <dbReference type="SAM" id="Phobius"/>
    </source>
</evidence>
<feature type="domain" description="Major facilitator superfamily (MFS) profile" evidence="8">
    <location>
        <begin position="14"/>
        <end position="504"/>
    </location>
</feature>
<feature type="transmembrane region" description="Helical" evidence="7">
    <location>
        <begin position="345"/>
        <end position="362"/>
    </location>
</feature>
<feature type="transmembrane region" description="Helical" evidence="7">
    <location>
        <begin position="83"/>
        <end position="102"/>
    </location>
</feature>
<dbReference type="RefSeq" id="WP_258365541.1">
    <property type="nucleotide sequence ID" value="NZ_JAZKKM010000018.1"/>
</dbReference>
<sequence length="504" mass="54553">MRLRALPDFSPLRIFFFTVALGGAAGVDFVASSMMGIAGTHIRGGVHASPEDFLWSMTSYAAMASVANLMLARIARHTSYRSFTVIGLIIAIVGSLLCALSETPFEFAIARGVQGLGAGGLFAASRIIMQLLATRDERGALYFGFNIGSQGLLAITPWLAAELVESAAWQMVFAIQVVLALVVLVLVLLTYPRRVPPPGGLWALDIDPMDWTVVILFSLGAMVLMHGLGDLRFYEFASSPAVALTPLLGFALIGAAFVRLRSESKLWLDPHALLGRRFLIGILFYAIYYFLNGLWNYLIPTLLQSGFGFGFQVTGAALTWASTVSLGAMMCFSLVAPRMFGRRRYIAFGYVLFSAALLMLSLRTMSGASMAAILPALLLQSLTVPFVMAQVAGMTFVDFDEDDFQDAYAFKNIVRQIATASGTGAASLWLQYGETVARTHLIERITPFDLGGVPPMPEMMRMATALQTQATLVASANLLSWLAVFCGCVAVIALLIRWRTTPVA</sequence>
<feature type="transmembrane region" description="Helical" evidence="7">
    <location>
        <begin position="470"/>
        <end position="496"/>
    </location>
</feature>
<dbReference type="EMBL" id="QJJV01000023">
    <property type="protein sequence ID" value="PXX09581.1"/>
    <property type="molecule type" value="Genomic_DNA"/>
</dbReference>
<keyword evidence="5 7" id="KW-1133">Transmembrane helix</keyword>
<evidence type="ECO:0000313" key="10">
    <source>
        <dbReference type="Proteomes" id="UP000247515"/>
    </source>
</evidence>
<keyword evidence="4 7" id="KW-0812">Transmembrane</keyword>
<feature type="transmembrane region" description="Helical" evidence="7">
    <location>
        <begin position="211"/>
        <end position="229"/>
    </location>
</feature>
<dbReference type="Gene3D" id="1.20.1250.20">
    <property type="entry name" value="MFS general substrate transporter like domains"/>
    <property type="match status" value="2"/>
</dbReference>
<comment type="caution">
    <text evidence="9">The sequence shown here is derived from an EMBL/GenBank/DDBJ whole genome shotgun (WGS) entry which is preliminary data.</text>
</comment>
<dbReference type="PROSITE" id="PS50850">
    <property type="entry name" value="MFS"/>
    <property type="match status" value="1"/>
</dbReference>
<evidence type="ECO:0000256" key="6">
    <source>
        <dbReference type="ARBA" id="ARBA00023136"/>
    </source>
</evidence>
<feature type="transmembrane region" description="Helical" evidence="7">
    <location>
        <begin position="53"/>
        <end position="71"/>
    </location>
</feature>
<feature type="transmembrane region" description="Helical" evidence="7">
    <location>
        <begin position="108"/>
        <end position="128"/>
    </location>
</feature>
<evidence type="ECO:0000256" key="4">
    <source>
        <dbReference type="ARBA" id="ARBA00022692"/>
    </source>
</evidence>